<dbReference type="Proteomes" id="UP000689195">
    <property type="component" value="Unassembled WGS sequence"/>
</dbReference>
<organism evidence="4 5">
    <name type="scientific">Paramecium pentaurelia</name>
    <dbReference type="NCBI Taxonomy" id="43138"/>
    <lineage>
        <taxon>Eukaryota</taxon>
        <taxon>Sar</taxon>
        <taxon>Alveolata</taxon>
        <taxon>Ciliophora</taxon>
        <taxon>Intramacronucleata</taxon>
        <taxon>Oligohymenophorea</taxon>
        <taxon>Peniculida</taxon>
        <taxon>Parameciidae</taxon>
        <taxon>Paramecium</taxon>
    </lineage>
</organism>
<keyword evidence="2" id="KW-0812">Transmembrane</keyword>
<comment type="caution">
    <text evidence="4">The sequence shown here is derived from an EMBL/GenBank/DDBJ whole genome shotgun (WGS) entry which is preliminary data.</text>
</comment>
<evidence type="ECO:0000313" key="4">
    <source>
        <dbReference type="EMBL" id="CAD8169293.1"/>
    </source>
</evidence>
<dbReference type="OrthoDB" id="2019833at2759"/>
<reference evidence="4" key="1">
    <citation type="submission" date="2021-01" db="EMBL/GenBank/DDBJ databases">
        <authorList>
            <consortium name="Genoscope - CEA"/>
            <person name="William W."/>
        </authorList>
    </citation>
    <scope>NUCLEOTIDE SEQUENCE</scope>
</reference>
<keyword evidence="1" id="KW-0175">Coiled coil</keyword>
<keyword evidence="5" id="KW-1185">Reference proteome</keyword>
<keyword evidence="2" id="KW-1133">Transmembrane helix</keyword>
<evidence type="ECO:0000259" key="3">
    <source>
        <dbReference type="Pfam" id="PF00622"/>
    </source>
</evidence>
<keyword evidence="2" id="KW-0472">Membrane</keyword>
<proteinExistence type="predicted"/>
<gene>
    <name evidence="4" type="ORF">PPENT_87.1.T0500262</name>
</gene>
<dbReference type="EMBL" id="CAJJDO010000050">
    <property type="protein sequence ID" value="CAD8169293.1"/>
    <property type="molecule type" value="Genomic_DNA"/>
</dbReference>
<evidence type="ECO:0000313" key="5">
    <source>
        <dbReference type="Proteomes" id="UP000689195"/>
    </source>
</evidence>
<feature type="coiled-coil region" evidence="1">
    <location>
        <begin position="491"/>
        <end position="602"/>
    </location>
</feature>
<evidence type="ECO:0000256" key="2">
    <source>
        <dbReference type="SAM" id="Phobius"/>
    </source>
</evidence>
<sequence>MQSELDKKLCQKHKLEILTIDLKQSTADEDKYLCIKCLMEKIDIQNMALVEETKIMIKQMKSEQLNSKIKEYQRKIENFRQIQTQVKELRFSINNTLDKVQCNLDQKITLMEKELEESESKTQITSFEEDIKVLSKNYKGSFSFEVPKEFEKSMDNNSYIDSVQQQLESIIKCPIFNQINESLESTKVEEDHKEIKQIQSLSKKEENPLKTPSLNIQCNKHGKEIIMLNLNPEKTKLSRQACVECIQSNDPIKYTTLSDANFKWNEYLGQTNDQIKQFKDLRCFKQRQIIETLEEIKEKYNSSISDIINRVNTQYSMFSQHESNEFNENMIYQMNAEQINELSEILSQTDKFQALTEKQFNIQKEDFNQMEIISTNFQKLLQNDIFAHNKIDKIINEQNSYIAEIKGQKSEIFQEENHISNQQSIQQLNLQLHHLQIYQDILNEAQNQYEFLMKTISNLSIEFKDLQLQQFNQYVSKIEKDFSIMKKLTNFDKVEAELKQNQQDKLQLQNQLTESEKTNLQNQQTIIELKQKDEEQIQIIQDLKNEKEVLRIKVKELEQQKSEFLVNLKEKQGQLERFQKSNEKNEEIVKQLQQTLEQQFSQQLTFSTTYKHNNCQVTQNGKVIDNNSGSWYCCMCDQMIPKNGIILFAFKIIEITYIMIGIGFRDIMQSKGYYNCYSIGGGTYNIYSSGHCYNHDQQDKNNKQIAFEFSTNDIIIVEVDIQKKYIKWTKQSTNQSFTLTIDTSKDLYPCVHLYNKCKIEILNQLFK</sequence>
<dbReference type="Pfam" id="PF00622">
    <property type="entry name" value="SPRY"/>
    <property type="match status" value="1"/>
</dbReference>
<name>A0A8S1UYM4_9CILI</name>
<dbReference type="InterPro" id="IPR003877">
    <property type="entry name" value="SPRY_dom"/>
</dbReference>
<protein>
    <recommendedName>
        <fullName evidence="3">SPRY domain-containing protein</fullName>
    </recommendedName>
</protein>
<evidence type="ECO:0000256" key="1">
    <source>
        <dbReference type="SAM" id="Coils"/>
    </source>
</evidence>
<accession>A0A8S1UYM4</accession>
<feature type="domain" description="SPRY" evidence="3">
    <location>
        <begin position="656"/>
        <end position="761"/>
    </location>
</feature>
<feature type="transmembrane region" description="Helical" evidence="2">
    <location>
        <begin position="644"/>
        <end position="664"/>
    </location>
</feature>
<feature type="coiled-coil region" evidence="1">
    <location>
        <begin position="55"/>
        <end position="89"/>
    </location>
</feature>
<feature type="coiled-coil region" evidence="1">
    <location>
        <begin position="435"/>
        <end position="462"/>
    </location>
</feature>
<dbReference type="AlphaFoldDB" id="A0A8S1UYM4"/>